<feature type="domain" description="C2H2-type" evidence="9">
    <location>
        <begin position="702"/>
        <end position="730"/>
    </location>
</feature>
<dbReference type="InterPro" id="IPR013087">
    <property type="entry name" value="Znf_C2H2_type"/>
</dbReference>
<feature type="compositionally biased region" description="Basic and acidic residues" evidence="8">
    <location>
        <begin position="994"/>
        <end position="1006"/>
    </location>
</feature>
<feature type="region of interest" description="Disordered" evidence="8">
    <location>
        <begin position="923"/>
        <end position="1041"/>
    </location>
</feature>
<keyword evidence="7" id="KW-0539">Nucleus</keyword>
<dbReference type="HOGENOM" id="CLU_282172_0_0_1"/>
<feature type="compositionally biased region" description="Basic and acidic residues" evidence="8">
    <location>
        <begin position="354"/>
        <end position="365"/>
    </location>
</feature>
<feature type="compositionally biased region" description="Basic residues" evidence="8">
    <location>
        <begin position="796"/>
        <end position="825"/>
    </location>
</feature>
<dbReference type="PANTHER" id="PTHR24404:SF114">
    <property type="entry name" value="KLUMPFUSS, ISOFORM B-RELATED"/>
    <property type="match status" value="1"/>
</dbReference>
<gene>
    <name evidence="10" type="ORF">CGI_10005244</name>
</gene>
<dbReference type="PANTHER" id="PTHR24404">
    <property type="entry name" value="ZINC FINGER PROTEIN"/>
    <property type="match status" value="1"/>
</dbReference>
<evidence type="ECO:0000256" key="2">
    <source>
        <dbReference type="ARBA" id="ARBA00022723"/>
    </source>
</evidence>
<dbReference type="Pfam" id="PF00096">
    <property type="entry name" value="zf-C2H2"/>
    <property type="match status" value="1"/>
</dbReference>
<feature type="compositionally biased region" description="Basic and acidic residues" evidence="8">
    <location>
        <begin position="458"/>
        <end position="469"/>
    </location>
</feature>
<feature type="region of interest" description="Disordered" evidence="8">
    <location>
        <begin position="775"/>
        <end position="853"/>
    </location>
</feature>
<feature type="compositionally biased region" description="Basic and acidic residues" evidence="8">
    <location>
        <begin position="498"/>
        <end position="509"/>
    </location>
</feature>
<feature type="compositionally biased region" description="Basic and acidic residues" evidence="8">
    <location>
        <begin position="1076"/>
        <end position="1094"/>
    </location>
</feature>
<keyword evidence="5" id="KW-0862">Zinc</keyword>
<organism evidence="10">
    <name type="scientific">Magallana gigas</name>
    <name type="common">Pacific oyster</name>
    <name type="synonym">Crassostrea gigas</name>
    <dbReference type="NCBI Taxonomy" id="29159"/>
    <lineage>
        <taxon>Eukaryota</taxon>
        <taxon>Metazoa</taxon>
        <taxon>Spiralia</taxon>
        <taxon>Lophotrochozoa</taxon>
        <taxon>Mollusca</taxon>
        <taxon>Bivalvia</taxon>
        <taxon>Autobranchia</taxon>
        <taxon>Pteriomorphia</taxon>
        <taxon>Ostreida</taxon>
        <taxon>Ostreoidea</taxon>
        <taxon>Ostreidae</taxon>
        <taxon>Magallana</taxon>
    </lineage>
</organism>
<evidence type="ECO:0000256" key="3">
    <source>
        <dbReference type="ARBA" id="ARBA00022737"/>
    </source>
</evidence>
<feature type="compositionally biased region" description="Basic and acidic residues" evidence="8">
    <location>
        <begin position="307"/>
        <end position="321"/>
    </location>
</feature>
<dbReference type="GO" id="GO:0003700">
    <property type="term" value="F:DNA-binding transcription factor activity"/>
    <property type="evidence" value="ECO:0007669"/>
    <property type="project" value="TreeGrafter"/>
</dbReference>
<feature type="compositionally biased region" description="Basic and acidic residues" evidence="8">
    <location>
        <begin position="826"/>
        <end position="850"/>
    </location>
</feature>
<dbReference type="SMART" id="SM00355">
    <property type="entry name" value="ZnF_C2H2"/>
    <property type="match status" value="8"/>
</dbReference>
<dbReference type="GO" id="GO:0006357">
    <property type="term" value="P:regulation of transcription by RNA polymerase II"/>
    <property type="evidence" value="ECO:0007669"/>
    <property type="project" value="TreeGrafter"/>
</dbReference>
<dbReference type="AlphaFoldDB" id="K1PGW4"/>
<evidence type="ECO:0000256" key="5">
    <source>
        <dbReference type="ARBA" id="ARBA00022833"/>
    </source>
</evidence>
<evidence type="ECO:0000256" key="6">
    <source>
        <dbReference type="ARBA" id="ARBA00023125"/>
    </source>
</evidence>
<dbReference type="InParanoid" id="K1PGW4"/>
<dbReference type="PROSITE" id="PS00028">
    <property type="entry name" value="ZINC_FINGER_C2H2_1"/>
    <property type="match status" value="6"/>
</dbReference>
<accession>K1PGW4</accession>
<feature type="region of interest" description="Disordered" evidence="8">
    <location>
        <begin position="1068"/>
        <end position="1094"/>
    </location>
</feature>
<feature type="region of interest" description="Disordered" evidence="8">
    <location>
        <begin position="1"/>
        <end position="220"/>
    </location>
</feature>
<feature type="compositionally biased region" description="Basic and acidic residues" evidence="8">
    <location>
        <begin position="391"/>
        <end position="405"/>
    </location>
</feature>
<feature type="compositionally biased region" description="Basic and acidic residues" evidence="8">
    <location>
        <begin position="954"/>
        <end position="979"/>
    </location>
</feature>
<comment type="subcellular location">
    <subcellularLocation>
        <location evidence="1">Nucleus</location>
    </subcellularLocation>
</comment>
<dbReference type="SUPFAM" id="SSF57667">
    <property type="entry name" value="beta-beta-alpha zinc fingers"/>
    <property type="match status" value="1"/>
</dbReference>
<dbReference type="PROSITE" id="PS50157">
    <property type="entry name" value="ZINC_FINGER_C2H2_2"/>
    <property type="match status" value="4"/>
</dbReference>
<feature type="region of interest" description="Disordered" evidence="8">
    <location>
        <begin position="351"/>
        <end position="538"/>
    </location>
</feature>
<sequence>MSRKNSSIVSYPDSDDDNDPLHYIKKSRSRHDNAQHTQGYKNRTGKNPGYPRDSRMDGRSRDPRLQPRENNSRDPRLQSRNSDPRDHKMTFRNAESGDPRLQGKPEKDDHYEPMYNRKGRDFEREHDHVAHSNSYESAGARWKQYKTEKAAEISKADRFKSAESGWKKLKSENKWDTSNWTNQSESSDDDDGDIYNRKAPKSKIDLFSNAPDVGGDTTDDKPLAEKDFWWKYKDDDPIPNNATPENVTVPADDLFDEILSGNLADNSKDPEKTDDITDDFLYEDVLQQSRKVLEEGKAFLGESVPQSHDRNTLSRISDSRYENSAPVHDSLRSNNGLPAQIRTDASYQFLSHTESQETKQNRIDDSYQYLSRQESQETKQNRNDGNYPYVSRRESQETKQNRNDDNYPYLNRQESQETKQFYQTEPDGLEDNGETWARSITVEKKEDSNWSDESLSPIRRDEPSPDRDVQVNLVRKRSPGRTRERSPSRSRSRSRSRSPSEKKRKDKESYSSLSPSRQKPPSEPQPVQPVITNPYDNPKLNVDNIDRYFDDLMDWNYSHRCLICDKTFENLTKWTEHILDTKHGREFHLDPYRCPPCHDMFRNKQEWKMHMIYAHSHGFMGSINVPKPCTVLPPSPAFPVQHGWRCKSCYIISQTDEDAFRHIKYVHLIHTAQYPCPLCGEPFWHQRDLDRHADDVHAPPKYQCDICQRAFESGEKLQTHRLIKHSKKITCYKCDKQVDELIFKEHCEMHKLEMLKCDLCRDVFKDKYHLEKHMRYDHKKYRHHHRSSSRSPDRRSSRRRSRRSSSRSRRSSSRSRRSSPRPRKVSSRDDHDRRDEKPRREDPSAGEKSTEQIAKIANICRRVEDEIRERAGIVQGQRKDDALDPGHMIGDLDHHAVREADHVTDTRLDVTEVIEEVEADPDLDPIQETGGIVEKEESYADDSKENADDEETEWERRISMKMIVKDEVWDKEDDVKPDEVSQPEAPKDLPIFDIPKEDDGRGKPEGKGSVVENATWVVEEKPSDENKDSKEESDNEEEKKQFVCKECGKALGSLMQLRDHFTVKHKRGYNLRNKRPATDIKRSQPVAEKEPKLSEEQKEIAKLIEGIE</sequence>
<evidence type="ECO:0000256" key="7">
    <source>
        <dbReference type="ARBA" id="ARBA00023242"/>
    </source>
</evidence>
<reference evidence="10" key="1">
    <citation type="journal article" date="2012" name="Nature">
        <title>The oyster genome reveals stress adaptation and complexity of shell formation.</title>
        <authorList>
            <person name="Zhang G."/>
            <person name="Fang X."/>
            <person name="Guo X."/>
            <person name="Li L."/>
            <person name="Luo R."/>
            <person name="Xu F."/>
            <person name="Yang P."/>
            <person name="Zhang L."/>
            <person name="Wang X."/>
            <person name="Qi H."/>
            <person name="Xiong Z."/>
            <person name="Que H."/>
            <person name="Xie Y."/>
            <person name="Holland P.W."/>
            <person name="Paps J."/>
            <person name="Zhu Y."/>
            <person name="Wu F."/>
            <person name="Chen Y."/>
            <person name="Wang J."/>
            <person name="Peng C."/>
            <person name="Meng J."/>
            <person name="Yang L."/>
            <person name="Liu J."/>
            <person name="Wen B."/>
            <person name="Zhang N."/>
            <person name="Huang Z."/>
            <person name="Zhu Q."/>
            <person name="Feng Y."/>
            <person name="Mount A."/>
            <person name="Hedgecock D."/>
            <person name="Xu Z."/>
            <person name="Liu Y."/>
            <person name="Domazet-Loso T."/>
            <person name="Du Y."/>
            <person name="Sun X."/>
            <person name="Zhang S."/>
            <person name="Liu B."/>
            <person name="Cheng P."/>
            <person name="Jiang X."/>
            <person name="Li J."/>
            <person name="Fan D."/>
            <person name="Wang W."/>
            <person name="Fu W."/>
            <person name="Wang T."/>
            <person name="Wang B."/>
            <person name="Zhang J."/>
            <person name="Peng Z."/>
            <person name="Li Y."/>
            <person name="Li N."/>
            <person name="Wang J."/>
            <person name="Chen M."/>
            <person name="He Y."/>
            <person name="Tan F."/>
            <person name="Song X."/>
            <person name="Zheng Q."/>
            <person name="Huang R."/>
            <person name="Yang H."/>
            <person name="Du X."/>
            <person name="Chen L."/>
            <person name="Yang M."/>
            <person name="Gaffney P.M."/>
            <person name="Wang S."/>
            <person name="Luo L."/>
            <person name="She Z."/>
            <person name="Ming Y."/>
            <person name="Huang W."/>
            <person name="Zhang S."/>
            <person name="Huang B."/>
            <person name="Zhang Y."/>
            <person name="Qu T."/>
            <person name="Ni P."/>
            <person name="Miao G."/>
            <person name="Wang J."/>
            <person name="Wang Q."/>
            <person name="Steinberg C.E."/>
            <person name="Wang H."/>
            <person name="Li N."/>
            <person name="Qian L."/>
            <person name="Zhang G."/>
            <person name="Li Y."/>
            <person name="Yang H."/>
            <person name="Liu X."/>
            <person name="Wang J."/>
            <person name="Yin Y."/>
            <person name="Wang J."/>
        </authorList>
    </citation>
    <scope>NUCLEOTIDE SEQUENCE [LARGE SCALE GENOMIC DNA]</scope>
    <source>
        <strain evidence="10">05x7-T-G4-1.051#20</strain>
    </source>
</reference>
<keyword evidence="3" id="KW-0677">Repeat</keyword>
<feature type="compositionally biased region" description="Polar residues" evidence="8">
    <location>
        <begin position="510"/>
        <end position="519"/>
    </location>
</feature>
<feature type="compositionally biased region" description="Basic and acidic residues" evidence="8">
    <location>
        <begin position="1018"/>
        <end position="1041"/>
    </location>
</feature>
<dbReference type="Gene3D" id="3.30.160.60">
    <property type="entry name" value="Classic Zinc Finger"/>
    <property type="match status" value="2"/>
</dbReference>
<feature type="compositionally biased region" description="Basic residues" evidence="8">
    <location>
        <begin position="775"/>
        <end position="788"/>
    </location>
</feature>
<feature type="compositionally biased region" description="Basic and acidic residues" evidence="8">
    <location>
        <begin position="933"/>
        <end position="946"/>
    </location>
</feature>
<feature type="compositionally biased region" description="Basic and acidic residues" evidence="8">
    <location>
        <begin position="52"/>
        <end position="112"/>
    </location>
</feature>
<dbReference type="GO" id="GO:0008270">
    <property type="term" value="F:zinc ion binding"/>
    <property type="evidence" value="ECO:0007669"/>
    <property type="project" value="UniProtKB-KW"/>
</dbReference>
<dbReference type="EMBL" id="JH818399">
    <property type="protein sequence ID" value="EKC20848.1"/>
    <property type="molecule type" value="Genomic_DNA"/>
</dbReference>
<dbReference type="GO" id="GO:0005634">
    <property type="term" value="C:nucleus"/>
    <property type="evidence" value="ECO:0007669"/>
    <property type="project" value="UniProtKB-SubCell"/>
</dbReference>
<evidence type="ECO:0000259" key="9">
    <source>
        <dbReference type="PROSITE" id="PS50157"/>
    </source>
</evidence>
<dbReference type="InterPro" id="IPR036236">
    <property type="entry name" value="Znf_C2H2_sf"/>
</dbReference>
<keyword evidence="6" id="KW-0238">DNA-binding</keyword>
<keyword evidence="2" id="KW-0479">Metal-binding</keyword>
<evidence type="ECO:0000256" key="8">
    <source>
        <dbReference type="SAM" id="MobiDB-lite"/>
    </source>
</evidence>
<dbReference type="InterPro" id="IPR050589">
    <property type="entry name" value="Ikaros_C2H2-ZF"/>
</dbReference>
<protein>
    <submittedName>
        <fullName evidence="10">Myoneurin</fullName>
    </submittedName>
</protein>
<proteinExistence type="predicted"/>
<feature type="domain" description="C2H2-type" evidence="9">
    <location>
        <begin position="674"/>
        <end position="702"/>
    </location>
</feature>
<name>K1PGW4_MAGGI</name>
<feature type="compositionally biased region" description="Polar residues" evidence="8">
    <location>
        <begin position="176"/>
        <end position="185"/>
    </location>
</feature>
<keyword evidence="4" id="KW-0863">Zinc-finger</keyword>
<feature type="region of interest" description="Disordered" evidence="8">
    <location>
        <begin position="298"/>
        <end position="337"/>
    </location>
</feature>
<evidence type="ECO:0000313" key="10">
    <source>
        <dbReference type="EMBL" id="EKC20848.1"/>
    </source>
</evidence>
<dbReference type="GO" id="GO:0000978">
    <property type="term" value="F:RNA polymerase II cis-regulatory region sequence-specific DNA binding"/>
    <property type="evidence" value="ECO:0007669"/>
    <property type="project" value="TreeGrafter"/>
</dbReference>
<evidence type="ECO:0000256" key="4">
    <source>
        <dbReference type="ARBA" id="ARBA00022771"/>
    </source>
</evidence>
<feature type="compositionally biased region" description="Basic and acidic residues" evidence="8">
    <location>
        <begin position="118"/>
        <end position="130"/>
    </location>
</feature>
<feature type="domain" description="C2H2-type" evidence="9">
    <location>
        <begin position="1042"/>
        <end position="1065"/>
    </location>
</feature>
<feature type="domain" description="C2H2-type" evidence="9">
    <location>
        <begin position="755"/>
        <end position="783"/>
    </location>
</feature>
<evidence type="ECO:0000256" key="1">
    <source>
        <dbReference type="ARBA" id="ARBA00004123"/>
    </source>
</evidence>
<feature type="compositionally biased region" description="Basic and acidic residues" evidence="8">
    <location>
        <begin position="145"/>
        <end position="175"/>
    </location>
</feature>
<dbReference type="Pfam" id="PF13912">
    <property type="entry name" value="zf-C2H2_6"/>
    <property type="match status" value="1"/>
</dbReference>